<comment type="caution">
    <text evidence="10">The sequence shown here is derived from an EMBL/GenBank/DDBJ whole genome shotgun (WGS) entry which is preliminary data.</text>
</comment>
<evidence type="ECO:0000259" key="9">
    <source>
        <dbReference type="Pfam" id="PF07291"/>
    </source>
</evidence>
<keyword evidence="5 8" id="KW-0812">Transmembrane</keyword>
<feature type="domain" description="Methylamine utilisation protein MauE" evidence="9">
    <location>
        <begin position="4"/>
        <end position="133"/>
    </location>
</feature>
<comment type="pathway">
    <text evidence="3">One-carbon metabolism; methylamine degradation.</text>
</comment>
<feature type="transmembrane region" description="Helical" evidence="8">
    <location>
        <begin position="141"/>
        <end position="163"/>
    </location>
</feature>
<comment type="function">
    <text evidence="1">May be specifically involved in the processing, transport, and/or maturation of the MADH beta-subunit.</text>
</comment>
<reference evidence="10 11" key="1">
    <citation type="submission" date="2020-07" db="EMBL/GenBank/DDBJ databases">
        <title>Taxonomic revisions and descriptions of new bacterial species based on genomic comparisons in the high-G+C-content subgroup of the family Alcaligenaceae.</title>
        <authorList>
            <person name="Szabo A."/>
            <person name="Felfoldi T."/>
        </authorList>
    </citation>
    <scope>NUCLEOTIDE SEQUENCE [LARGE SCALE GENOMIC DNA]</scope>
    <source>
        <strain evidence="10 11">DSM 25264</strain>
    </source>
</reference>
<evidence type="ECO:0000256" key="3">
    <source>
        <dbReference type="ARBA" id="ARBA00004856"/>
    </source>
</evidence>
<organism evidence="10 11">
    <name type="scientific">Allopusillimonas soli</name>
    <dbReference type="NCBI Taxonomy" id="659016"/>
    <lineage>
        <taxon>Bacteria</taxon>
        <taxon>Pseudomonadati</taxon>
        <taxon>Pseudomonadota</taxon>
        <taxon>Betaproteobacteria</taxon>
        <taxon>Burkholderiales</taxon>
        <taxon>Alcaligenaceae</taxon>
        <taxon>Allopusillimonas</taxon>
    </lineage>
</organism>
<dbReference type="Proteomes" id="UP000580517">
    <property type="component" value="Unassembled WGS sequence"/>
</dbReference>
<evidence type="ECO:0000313" key="11">
    <source>
        <dbReference type="Proteomes" id="UP000580517"/>
    </source>
</evidence>
<feature type="transmembrane region" description="Helical" evidence="8">
    <location>
        <begin position="72"/>
        <end position="92"/>
    </location>
</feature>
<evidence type="ECO:0000256" key="6">
    <source>
        <dbReference type="ARBA" id="ARBA00022989"/>
    </source>
</evidence>
<proteinExistence type="predicted"/>
<dbReference type="AlphaFoldDB" id="A0A853FFP4"/>
<evidence type="ECO:0000256" key="1">
    <source>
        <dbReference type="ARBA" id="ARBA00003475"/>
    </source>
</evidence>
<feature type="transmembrane region" description="Helical" evidence="8">
    <location>
        <begin position="113"/>
        <end position="135"/>
    </location>
</feature>
<keyword evidence="6 8" id="KW-1133">Transmembrane helix</keyword>
<feature type="transmembrane region" description="Helical" evidence="8">
    <location>
        <begin position="6"/>
        <end position="26"/>
    </location>
</feature>
<protein>
    <recommendedName>
        <fullName evidence="4">Methylamine utilization protein MauE</fullName>
    </recommendedName>
</protein>
<keyword evidence="11" id="KW-1185">Reference proteome</keyword>
<dbReference type="GO" id="GO:0016020">
    <property type="term" value="C:membrane"/>
    <property type="evidence" value="ECO:0007669"/>
    <property type="project" value="UniProtKB-SubCell"/>
</dbReference>
<sequence length="177" mass="18449">MDPILVYVSAAALSGIMLIGAVEKLLHYADFEAAAAGHALLPQALLRPFATAFVSAELAGGAMLLVPATRTAGAGLTLALVLLATLAVIINLMRGRSGIDCGCGGFSRREGGLSWWLVARNATLLALALPALLAARMAPRALGWMDVLTFFGATLAALGLYFCMNQLIASHKRLEEA</sequence>
<evidence type="ECO:0000256" key="8">
    <source>
        <dbReference type="SAM" id="Phobius"/>
    </source>
</evidence>
<keyword evidence="7 8" id="KW-0472">Membrane</keyword>
<dbReference type="InterPro" id="IPR009908">
    <property type="entry name" value="Methylamine_util_MauE"/>
</dbReference>
<dbReference type="EMBL" id="JACCEW010000003">
    <property type="protein sequence ID" value="NYT37321.1"/>
    <property type="molecule type" value="Genomic_DNA"/>
</dbReference>
<dbReference type="OrthoDB" id="8687630at2"/>
<evidence type="ECO:0000256" key="4">
    <source>
        <dbReference type="ARBA" id="ARBA00019078"/>
    </source>
</evidence>
<comment type="subcellular location">
    <subcellularLocation>
        <location evidence="2">Membrane</location>
        <topology evidence="2">Multi-pass membrane protein</topology>
    </subcellularLocation>
</comment>
<accession>A0A853FFP4</accession>
<evidence type="ECO:0000256" key="7">
    <source>
        <dbReference type="ARBA" id="ARBA00023136"/>
    </source>
</evidence>
<feature type="transmembrane region" description="Helical" evidence="8">
    <location>
        <begin position="46"/>
        <end position="66"/>
    </location>
</feature>
<dbReference type="UniPathway" id="UPA00895"/>
<dbReference type="Pfam" id="PF07291">
    <property type="entry name" value="MauE"/>
    <property type="match status" value="1"/>
</dbReference>
<evidence type="ECO:0000256" key="2">
    <source>
        <dbReference type="ARBA" id="ARBA00004141"/>
    </source>
</evidence>
<name>A0A853FFP4_9BURK</name>
<evidence type="ECO:0000256" key="5">
    <source>
        <dbReference type="ARBA" id="ARBA00022692"/>
    </source>
</evidence>
<evidence type="ECO:0000313" key="10">
    <source>
        <dbReference type="EMBL" id="NYT37321.1"/>
    </source>
</evidence>
<gene>
    <name evidence="10" type="ORF">H0A68_10595</name>
</gene>
<dbReference type="GO" id="GO:0030416">
    <property type="term" value="P:methylamine metabolic process"/>
    <property type="evidence" value="ECO:0007669"/>
    <property type="project" value="InterPro"/>
</dbReference>